<sequence>MSDLDDVRKRMQKRRGTNKKPLNDDNFKRFYNFMVKFMVVILVVLVSMSYIKINPDSNIKKMILNDTNYKAVTSWISDNLFSFLPSDDVSVSSGVEYQHVKDDYYKNNSNEVLSIEAGRVIATGNDENLSGYVVILGKNDVEITYSNIDNVMVTLYDEVDQGMVLGSYQDQFVLQFEHLGKEISYEEYQRME</sequence>
<organism evidence="5 6">
    <name type="scientific">Thomasclavelia ramosa</name>
    <dbReference type="NCBI Taxonomy" id="1547"/>
    <lineage>
        <taxon>Bacteria</taxon>
        <taxon>Bacillati</taxon>
        <taxon>Bacillota</taxon>
        <taxon>Erysipelotrichia</taxon>
        <taxon>Erysipelotrichales</taxon>
        <taxon>Coprobacillaceae</taxon>
        <taxon>Thomasclavelia</taxon>
    </lineage>
</organism>
<dbReference type="InterPro" id="IPR016047">
    <property type="entry name" value="M23ase_b-sheet_dom"/>
</dbReference>
<reference evidence="5 6" key="1">
    <citation type="submission" date="2018-08" db="EMBL/GenBank/DDBJ databases">
        <title>A genome reference for cultivated species of the human gut microbiota.</title>
        <authorList>
            <person name="Zou Y."/>
            <person name="Xue W."/>
            <person name="Luo G."/>
        </authorList>
    </citation>
    <scope>NUCLEOTIDE SEQUENCE [LARGE SCALE GENOMIC DNA]</scope>
    <source>
        <strain evidence="5 6">OM06-4</strain>
    </source>
</reference>
<dbReference type="AlphaFoldDB" id="A0A3E3AL40"/>
<dbReference type="Proteomes" id="UP000261032">
    <property type="component" value="Unassembled WGS sequence"/>
</dbReference>
<evidence type="ECO:0000256" key="1">
    <source>
        <dbReference type="SAM" id="MobiDB-lite"/>
    </source>
</evidence>
<comment type="caution">
    <text evidence="5">The sequence shown here is derived from an EMBL/GenBank/DDBJ whole genome shotgun (WGS) entry which is preliminary data.</text>
</comment>
<keyword evidence="2" id="KW-0472">Membrane</keyword>
<keyword evidence="2" id="KW-0812">Transmembrane</keyword>
<reference evidence="4" key="2">
    <citation type="submission" date="2023-01" db="EMBL/GenBank/DDBJ databases">
        <title>Human gut microbiome strain richness.</title>
        <authorList>
            <person name="Chen-Liaw A."/>
        </authorList>
    </citation>
    <scope>NUCLEOTIDE SEQUENCE</scope>
    <source>
        <strain evidence="4">1001217st2_G6_1001217B_191108</strain>
    </source>
</reference>
<evidence type="ECO:0000313" key="6">
    <source>
        <dbReference type="Proteomes" id="UP000261032"/>
    </source>
</evidence>
<dbReference type="Proteomes" id="UP001211987">
    <property type="component" value="Unassembled WGS sequence"/>
</dbReference>
<dbReference type="EMBL" id="QUSL01000004">
    <property type="protein sequence ID" value="RGD86645.1"/>
    <property type="molecule type" value="Genomic_DNA"/>
</dbReference>
<gene>
    <name evidence="5" type="ORF">DXB93_03805</name>
    <name evidence="4" type="ORF">PM738_00240</name>
</gene>
<evidence type="ECO:0000313" key="4">
    <source>
        <dbReference type="EMBL" id="MDB7082214.1"/>
    </source>
</evidence>
<dbReference type="InterPro" id="IPR011055">
    <property type="entry name" value="Dup_hybrid_motif"/>
</dbReference>
<feature type="transmembrane region" description="Helical" evidence="2">
    <location>
        <begin position="30"/>
        <end position="51"/>
    </location>
</feature>
<accession>A0A3E3AL40</accession>
<keyword evidence="2" id="KW-1133">Transmembrane helix</keyword>
<name>A0A3E3AL40_9FIRM</name>
<evidence type="ECO:0000313" key="5">
    <source>
        <dbReference type="EMBL" id="RGD86645.1"/>
    </source>
</evidence>
<feature type="region of interest" description="Disordered" evidence="1">
    <location>
        <begin position="1"/>
        <end position="20"/>
    </location>
</feature>
<evidence type="ECO:0000256" key="2">
    <source>
        <dbReference type="SAM" id="Phobius"/>
    </source>
</evidence>
<protein>
    <submittedName>
        <fullName evidence="4">M23 family metallopeptidase</fullName>
    </submittedName>
    <submittedName>
        <fullName evidence="5">M23 family peptidase</fullName>
    </submittedName>
</protein>
<proteinExistence type="predicted"/>
<dbReference type="Gene3D" id="2.70.70.10">
    <property type="entry name" value="Glucose Permease (Domain IIA)"/>
    <property type="match status" value="1"/>
</dbReference>
<dbReference type="SUPFAM" id="SSF51261">
    <property type="entry name" value="Duplicated hybrid motif"/>
    <property type="match status" value="1"/>
</dbReference>
<dbReference type="EMBL" id="JAQLKE010000001">
    <property type="protein sequence ID" value="MDB7082214.1"/>
    <property type="molecule type" value="Genomic_DNA"/>
</dbReference>
<feature type="domain" description="M23ase beta-sheet core" evidence="3">
    <location>
        <begin position="105"/>
        <end position="182"/>
    </location>
</feature>
<dbReference type="GeneID" id="64195384"/>
<dbReference type="RefSeq" id="WP_003536706.1">
    <property type="nucleotide sequence ID" value="NZ_AP031443.1"/>
</dbReference>
<dbReference type="CDD" id="cd12797">
    <property type="entry name" value="M23_peptidase"/>
    <property type="match status" value="1"/>
</dbReference>
<dbReference type="Pfam" id="PF01551">
    <property type="entry name" value="Peptidase_M23"/>
    <property type="match status" value="1"/>
</dbReference>
<evidence type="ECO:0000259" key="3">
    <source>
        <dbReference type="Pfam" id="PF01551"/>
    </source>
</evidence>